<dbReference type="PANTHER" id="PTHR23095:SF51">
    <property type="entry name" value="PARANEOPLASTIC ANTIGEN MA1 HOMOLOG-RELATED"/>
    <property type="match status" value="1"/>
</dbReference>
<dbReference type="Proteomes" id="UP000261540">
    <property type="component" value="Unplaced"/>
</dbReference>
<dbReference type="GeneTree" id="ENSGT01010000222540"/>
<feature type="domain" description="Paraneoplastic antigen Ma-like N-terminal" evidence="1">
    <location>
        <begin position="9"/>
        <end position="96"/>
    </location>
</feature>
<sequence length="190" mass="20830">MTHAAELVAKLKGWCRGEGLSEAHTLMVIIPDDADISEIEDTLQTVKCLGRVRVRGRTFDVKHSQLMALCECKENLKEANVPKEVLPIGGGEPWPIVVVGETLPDDTDDFGHKLIGFLQKEGKTLEELGTLFSAPDHSTDPTEAILRAVSDLLEKARPSVESRAVSDETGNGKINSERWFIIPFEQAIVG</sequence>
<dbReference type="Ensembl" id="ENSPKIT00000025426.1">
    <property type="protein sequence ID" value="ENSPKIP00000001506.1"/>
    <property type="gene ID" value="ENSPKIG00000019777.1"/>
</dbReference>
<dbReference type="InterPro" id="IPR026523">
    <property type="entry name" value="PNMA"/>
</dbReference>
<proteinExistence type="predicted"/>
<dbReference type="STRING" id="1676925.ENSPKIP00000001506"/>
<evidence type="ECO:0000259" key="1">
    <source>
        <dbReference type="Pfam" id="PF20846"/>
    </source>
</evidence>
<protein>
    <recommendedName>
        <fullName evidence="1">Paraneoplastic antigen Ma-like N-terminal domain-containing protein</fullName>
    </recommendedName>
</protein>
<accession>A0A3B3Q7Y6</accession>
<reference evidence="2" key="1">
    <citation type="submission" date="2025-08" db="UniProtKB">
        <authorList>
            <consortium name="Ensembl"/>
        </authorList>
    </citation>
    <scope>IDENTIFICATION</scope>
</reference>
<dbReference type="InterPro" id="IPR048271">
    <property type="entry name" value="PNMA_N"/>
</dbReference>
<name>A0A3B3Q7Y6_9TELE</name>
<dbReference type="AlphaFoldDB" id="A0A3B3Q7Y6"/>
<keyword evidence="3" id="KW-1185">Reference proteome</keyword>
<dbReference type="Pfam" id="PF20846">
    <property type="entry name" value="PNMA_N"/>
    <property type="match status" value="1"/>
</dbReference>
<dbReference type="PANTHER" id="PTHR23095">
    <property type="entry name" value="PARANEOPLASTIC ANTIGEN"/>
    <property type="match status" value="1"/>
</dbReference>
<evidence type="ECO:0000313" key="2">
    <source>
        <dbReference type="Ensembl" id="ENSPKIP00000001506.1"/>
    </source>
</evidence>
<reference evidence="2" key="2">
    <citation type="submission" date="2025-09" db="UniProtKB">
        <authorList>
            <consortium name="Ensembl"/>
        </authorList>
    </citation>
    <scope>IDENTIFICATION</scope>
</reference>
<organism evidence="2 3">
    <name type="scientific">Paramormyrops kingsleyae</name>
    <dbReference type="NCBI Taxonomy" id="1676925"/>
    <lineage>
        <taxon>Eukaryota</taxon>
        <taxon>Metazoa</taxon>
        <taxon>Chordata</taxon>
        <taxon>Craniata</taxon>
        <taxon>Vertebrata</taxon>
        <taxon>Euteleostomi</taxon>
        <taxon>Actinopterygii</taxon>
        <taxon>Neopterygii</taxon>
        <taxon>Teleostei</taxon>
        <taxon>Osteoglossocephala</taxon>
        <taxon>Osteoglossomorpha</taxon>
        <taxon>Osteoglossiformes</taxon>
        <taxon>Mormyridae</taxon>
        <taxon>Paramormyrops</taxon>
    </lineage>
</organism>
<evidence type="ECO:0000313" key="3">
    <source>
        <dbReference type="Proteomes" id="UP000261540"/>
    </source>
</evidence>